<comment type="caution">
    <text evidence="3">The sequence shown here is derived from an EMBL/GenBank/DDBJ whole genome shotgun (WGS) entry which is preliminary data.</text>
</comment>
<protein>
    <submittedName>
        <fullName evidence="3">ABC transporter ATP-binding protein</fullName>
    </submittedName>
</protein>
<dbReference type="GO" id="GO:0016887">
    <property type="term" value="F:ATP hydrolysis activity"/>
    <property type="evidence" value="ECO:0007669"/>
    <property type="project" value="InterPro"/>
</dbReference>
<feature type="region of interest" description="Disordered" evidence="1">
    <location>
        <begin position="153"/>
        <end position="220"/>
    </location>
</feature>
<keyword evidence="4" id="KW-1185">Reference proteome</keyword>
<feature type="domain" description="ABC transporter" evidence="2">
    <location>
        <begin position="18"/>
        <end position="90"/>
    </location>
</feature>
<proteinExistence type="predicted"/>
<dbReference type="GO" id="GO:0034040">
    <property type="term" value="F:ATPase-coupled lipid transmembrane transporter activity"/>
    <property type="evidence" value="ECO:0007669"/>
    <property type="project" value="TreeGrafter"/>
</dbReference>
<evidence type="ECO:0000313" key="4">
    <source>
        <dbReference type="Proteomes" id="UP000218944"/>
    </source>
</evidence>
<keyword evidence="3" id="KW-0067">ATP-binding</keyword>
<dbReference type="Pfam" id="PF00005">
    <property type="entry name" value="ABC_tran"/>
    <property type="match status" value="1"/>
</dbReference>
<keyword evidence="3" id="KW-0547">Nucleotide-binding</keyword>
<gene>
    <name evidence="3" type="ORF">CK936_26160</name>
</gene>
<sequence>PGGRVLIPQEAYVFSGTLGDNLRYLRPDPVGERELADAAEALGMSGLVARLGGFGTPLAPDTLSAGERQQIALARAYLSPAPVALLDEATCHLDPAAEARAERAFARRPGTTLIVIAHRAASARRADRVLVMDGPRTRCGDHRELLAVSPLYRDLTGAPGPRTPAHAPSHPPRSPRDPDRVDAVAGPGLPGDRRQVVAHGPVGKVQTPGDLPDGGALRGE</sequence>
<dbReference type="EMBL" id="NSJV01000501">
    <property type="protein sequence ID" value="PAU46041.1"/>
    <property type="molecule type" value="Genomic_DNA"/>
</dbReference>
<dbReference type="InterPro" id="IPR003439">
    <property type="entry name" value="ABC_transporter-like_ATP-bd"/>
</dbReference>
<organism evidence="3 4">
    <name type="scientific">Streptomyces albireticuli</name>
    <dbReference type="NCBI Taxonomy" id="1940"/>
    <lineage>
        <taxon>Bacteria</taxon>
        <taxon>Bacillati</taxon>
        <taxon>Actinomycetota</taxon>
        <taxon>Actinomycetes</taxon>
        <taxon>Kitasatosporales</taxon>
        <taxon>Streptomycetaceae</taxon>
        <taxon>Streptomyces</taxon>
    </lineage>
</organism>
<dbReference type="Proteomes" id="UP000218944">
    <property type="component" value="Unassembled WGS sequence"/>
</dbReference>
<dbReference type="InterPro" id="IPR039421">
    <property type="entry name" value="Type_1_exporter"/>
</dbReference>
<accession>A0A2A2D3F8</accession>
<dbReference type="PANTHER" id="PTHR24221:SF654">
    <property type="entry name" value="ATP-BINDING CASSETTE SUB-FAMILY B MEMBER 6"/>
    <property type="match status" value="1"/>
</dbReference>
<evidence type="ECO:0000256" key="1">
    <source>
        <dbReference type="SAM" id="MobiDB-lite"/>
    </source>
</evidence>
<name>A0A2A2D3F8_9ACTN</name>
<dbReference type="InterPro" id="IPR027417">
    <property type="entry name" value="P-loop_NTPase"/>
</dbReference>
<reference evidence="3 4" key="1">
    <citation type="submission" date="2017-08" db="EMBL/GenBank/DDBJ databases">
        <title>Genome sequence of Streptomyces albireticuli NRRL B-1670.</title>
        <authorList>
            <person name="Graham D.E."/>
            <person name="Mahan K.M."/>
            <person name="Klingeman D.M."/>
            <person name="Hettich R.L."/>
            <person name="Parry R.J."/>
            <person name="Spain J.C."/>
        </authorList>
    </citation>
    <scope>NUCLEOTIDE SEQUENCE [LARGE SCALE GENOMIC DNA]</scope>
    <source>
        <strain evidence="3 4">NRRL B-1670</strain>
    </source>
</reference>
<evidence type="ECO:0000259" key="2">
    <source>
        <dbReference type="Pfam" id="PF00005"/>
    </source>
</evidence>
<dbReference type="Gene3D" id="3.40.50.300">
    <property type="entry name" value="P-loop containing nucleotide triphosphate hydrolases"/>
    <property type="match status" value="1"/>
</dbReference>
<dbReference type="AlphaFoldDB" id="A0A2A2D3F8"/>
<dbReference type="SUPFAM" id="SSF52540">
    <property type="entry name" value="P-loop containing nucleoside triphosphate hydrolases"/>
    <property type="match status" value="1"/>
</dbReference>
<dbReference type="RefSeq" id="WP_143593381.1">
    <property type="nucleotide sequence ID" value="NZ_NSJV01000501.1"/>
</dbReference>
<dbReference type="GO" id="GO:0005524">
    <property type="term" value="F:ATP binding"/>
    <property type="evidence" value="ECO:0007669"/>
    <property type="project" value="UniProtKB-KW"/>
</dbReference>
<dbReference type="PANTHER" id="PTHR24221">
    <property type="entry name" value="ATP-BINDING CASSETTE SUB-FAMILY B"/>
    <property type="match status" value="1"/>
</dbReference>
<evidence type="ECO:0000313" key="3">
    <source>
        <dbReference type="EMBL" id="PAU46041.1"/>
    </source>
</evidence>
<feature type="non-terminal residue" evidence="3">
    <location>
        <position position="1"/>
    </location>
</feature>